<reference evidence="2" key="1">
    <citation type="submission" date="2015-07" db="EMBL/GenBank/DDBJ databases">
        <title>MeaNS - Measles Nucleotide Surveillance Program.</title>
        <authorList>
            <person name="Tran T."/>
            <person name="Druce J."/>
        </authorList>
    </citation>
    <scope>NUCLEOTIDE SEQUENCE</scope>
    <source>
        <strain evidence="2">UCB-OBI-ISO-001</strain>
        <tissue evidence="2">Gonad</tissue>
    </source>
</reference>
<keyword evidence="1" id="KW-1133">Transmembrane helix</keyword>
<evidence type="ECO:0000313" key="2">
    <source>
        <dbReference type="EMBL" id="KOF73693.1"/>
    </source>
</evidence>
<name>A0A0L8G9X5_OCTBM</name>
<accession>A0A0L8G9X5</accession>
<keyword evidence="1" id="KW-0472">Membrane</keyword>
<protein>
    <submittedName>
        <fullName evidence="2">Uncharacterized protein</fullName>
    </submittedName>
</protein>
<organism evidence="2">
    <name type="scientific">Octopus bimaculoides</name>
    <name type="common">California two-spotted octopus</name>
    <dbReference type="NCBI Taxonomy" id="37653"/>
    <lineage>
        <taxon>Eukaryota</taxon>
        <taxon>Metazoa</taxon>
        <taxon>Spiralia</taxon>
        <taxon>Lophotrochozoa</taxon>
        <taxon>Mollusca</taxon>
        <taxon>Cephalopoda</taxon>
        <taxon>Coleoidea</taxon>
        <taxon>Octopodiformes</taxon>
        <taxon>Octopoda</taxon>
        <taxon>Incirrata</taxon>
        <taxon>Octopodidae</taxon>
        <taxon>Octopus</taxon>
    </lineage>
</organism>
<proteinExistence type="predicted"/>
<feature type="transmembrane region" description="Helical" evidence="1">
    <location>
        <begin position="6"/>
        <end position="36"/>
    </location>
</feature>
<evidence type="ECO:0000256" key="1">
    <source>
        <dbReference type="SAM" id="Phobius"/>
    </source>
</evidence>
<dbReference type="AlphaFoldDB" id="A0A0L8G9X5"/>
<dbReference type="EMBL" id="KQ423048">
    <property type="protein sequence ID" value="KOF73693.1"/>
    <property type="molecule type" value="Genomic_DNA"/>
</dbReference>
<sequence length="52" mass="5659">MQSIVYATHLFFCFCGTAIAMSILGVCTSFCFLYLLCGDAQINLSIISRALS</sequence>
<keyword evidence="1" id="KW-0812">Transmembrane</keyword>
<gene>
    <name evidence="2" type="ORF">OCBIM_22037498mg</name>
</gene>